<evidence type="ECO:0000256" key="1">
    <source>
        <dbReference type="ARBA" id="ARBA00001917"/>
    </source>
</evidence>
<dbReference type="SUPFAM" id="SSF50475">
    <property type="entry name" value="FMN-binding split barrel"/>
    <property type="match status" value="1"/>
</dbReference>
<evidence type="ECO:0000256" key="2">
    <source>
        <dbReference type="ARBA" id="ARBA00022630"/>
    </source>
</evidence>
<evidence type="ECO:0000313" key="5">
    <source>
        <dbReference type="EMBL" id="TDU89080.1"/>
    </source>
</evidence>
<comment type="similarity">
    <text evidence="3">Belongs to the flavoredoxin family.</text>
</comment>
<dbReference type="EMBL" id="SOCE01000001">
    <property type="protein sequence ID" value="TDU89080.1"/>
    <property type="molecule type" value="Genomic_DNA"/>
</dbReference>
<dbReference type="InterPro" id="IPR012349">
    <property type="entry name" value="Split_barrel_FMN-bd"/>
</dbReference>
<organism evidence="5 6">
    <name type="scientific">Kribbella voronezhensis</name>
    <dbReference type="NCBI Taxonomy" id="2512212"/>
    <lineage>
        <taxon>Bacteria</taxon>
        <taxon>Bacillati</taxon>
        <taxon>Actinomycetota</taxon>
        <taxon>Actinomycetes</taxon>
        <taxon>Propionibacteriales</taxon>
        <taxon>Kribbellaceae</taxon>
        <taxon>Kribbella</taxon>
    </lineage>
</organism>
<evidence type="ECO:0000259" key="4">
    <source>
        <dbReference type="Pfam" id="PF01613"/>
    </source>
</evidence>
<dbReference type="PANTHER" id="PTHR43567:SF1">
    <property type="entry name" value="FLAVOREDOXIN"/>
    <property type="match status" value="1"/>
</dbReference>
<gene>
    <name evidence="5" type="ORF">EV138_2634</name>
</gene>
<accession>A0A4R7TAL6</accession>
<dbReference type="Pfam" id="PF01613">
    <property type="entry name" value="Flavin_Reduct"/>
    <property type="match status" value="1"/>
</dbReference>
<comment type="cofactor">
    <cofactor evidence="1">
        <name>FMN</name>
        <dbReference type="ChEBI" id="CHEBI:58210"/>
    </cofactor>
</comment>
<dbReference type="AlphaFoldDB" id="A0A4R7TAL6"/>
<dbReference type="InterPro" id="IPR002563">
    <property type="entry name" value="Flavin_Rdtase-like_dom"/>
</dbReference>
<protein>
    <submittedName>
        <fullName evidence="5">Flavin reductase (DIM6/NTAB) family NADH-FMN oxidoreductase RutF</fullName>
    </submittedName>
</protein>
<dbReference type="InterPro" id="IPR052174">
    <property type="entry name" value="Flavoredoxin"/>
</dbReference>
<dbReference type="Gene3D" id="2.30.110.10">
    <property type="entry name" value="Electron Transport, Fmn-binding Protein, Chain A"/>
    <property type="match status" value="1"/>
</dbReference>
<dbReference type="GO" id="GO:0010181">
    <property type="term" value="F:FMN binding"/>
    <property type="evidence" value="ECO:0007669"/>
    <property type="project" value="InterPro"/>
</dbReference>
<keyword evidence="2" id="KW-0285">Flavoprotein</keyword>
<proteinExistence type="inferred from homology"/>
<dbReference type="RefSeq" id="WP_133979020.1">
    <property type="nucleotide sequence ID" value="NZ_SOCE01000001.1"/>
</dbReference>
<evidence type="ECO:0000256" key="3">
    <source>
        <dbReference type="ARBA" id="ARBA00038054"/>
    </source>
</evidence>
<feature type="domain" description="Flavin reductase like" evidence="4">
    <location>
        <begin position="14"/>
        <end position="186"/>
    </location>
</feature>
<keyword evidence="6" id="KW-1185">Reference proteome</keyword>
<dbReference type="OrthoDB" id="9794638at2"/>
<dbReference type="PANTHER" id="PTHR43567">
    <property type="entry name" value="FLAVOREDOXIN-RELATED-RELATED"/>
    <property type="match status" value="1"/>
</dbReference>
<dbReference type="GO" id="GO:0016646">
    <property type="term" value="F:oxidoreductase activity, acting on the CH-NH group of donors, NAD or NADP as acceptor"/>
    <property type="evidence" value="ECO:0007669"/>
    <property type="project" value="UniProtKB-ARBA"/>
</dbReference>
<name>A0A4R7TAL6_9ACTN</name>
<comment type="caution">
    <text evidence="5">The sequence shown here is derived from an EMBL/GenBank/DDBJ whole genome shotgun (WGS) entry which is preliminary data.</text>
</comment>
<dbReference type="Proteomes" id="UP000295151">
    <property type="component" value="Unassembled WGS sequence"/>
</dbReference>
<evidence type="ECO:0000313" key="6">
    <source>
        <dbReference type="Proteomes" id="UP000295151"/>
    </source>
</evidence>
<reference evidence="5 6" key="1">
    <citation type="submission" date="2019-03" db="EMBL/GenBank/DDBJ databases">
        <title>Genomic Encyclopedia of Type Strains, Phase III (KMG-III): the genomes of soil and plant-associated and newly described type strains.</title>
        <authorList>
            <person name="Whitman W."/>
        </authorList>
    </citation>
    <scope>NUCLEOTIDE SEQUENCE [LARGE SCALE GENOMIC DNA]</scope>
    <source>
        <strain evidence="5 6">VKM Ac-2575</strain>
    </source>
</reference>
<sequence length="211" mass="23114">MTHLTIEPSILYVGTPVELLSTENPDGTFNLAPMSSAWALGDVVVLGLGQEGHTAANLRQRPDLVINFPSPELWRNVERIAGCTGRDPVPAAKQERFRYEPAKFETAGLTPVPSELVRPPRVAECPLQFEARAIDVRLDAEGNFFVVQAKVLRVHADERVVVPGTSYVDPGAWSPLVYNFRHYFGLGPELGESFRTETPRARVAAGVCGHA</sequence>